<evidence type="ECO:0000313" key="1">
    <source>
        <dbReference type="EMBL" id="RXK36765.1"/>
    </source>
</evidence>
<name>A0A4Q1BGQ6_TREME</name>
<sequence>MSSYTSISKSSATGRPLASKLLPSIDEWNKKYIAEEYGKPNKTIGVSVWHLTKTLQSILTEESLHPGTLTNLLEEEERFDSVPDITRWGVDVSLGQGTRRGTTANYAVVIGRVYVELLGGSSP</sequence>
<comment type="caution">
    <text evidence="1">The sequence shown here is derived from an EMBL/GenBank/DDBJ whole genome shotgun (WGS) entry which is preliminary data.</text>
</comment>
<dbReference type="EMBL" id="SDIL01000088">
    <property type="protein sequence ID" value="RXK36765.1"/>
    <property type="molecule type" value="Genomic_DNA"/>
</dbReference>
<dbReference type="InParanoid" id="A0A4Q1BGQ6"/>
<protein>
    <submittedName>
        <fullName evidence="1">Uncharacterized protein</fullName>
    </submittedName>
</protein>
<evidence type="ECO:0000313" key="2">
    <source>
        <dbReference type="Proteomes" id="UP000289152"/>
    </source>
</evidence>
<dbReference type="Proteomes" id="UP000289152">
    <property type="component" value="Unassembled WGS sequence"/>
</dbReference>
<dbReference type="AlphaFoldDB" id="A0A4Q1BGQ6"/>
<organism evidence="1 2">
    <name type="scientific">Tremella mesenterica</name>
    <name type="common">Jelly fungus</name>
    <dbReference type="NCBI Taxonomy" id="5217"/>
    <lineage>
        <taxon>Eukaryota</taxon>
        <taxon>Fungi</taxon>
        <taxon>Dikarya</taxon>
        <taxon>Basidiomycota</taxon>
        <taxon>Agaricomycotina</taxon>
        <taxon>Tremellomycetes</taxon>
        <taxon>Tremellales</taxon>
        <taxon>Tremellaceae</taxon>
        <taxon>Tremella</taxon>
    </lineage>
</organism>
<dbReference type="VEuPathDB" id="FungiDB:TREMEDRAFT_63900"/>
<accession>A0A4Q1BGQ6</accession>
<gene>
    <name evidence="1" type="ORF">M231_06000</name>
</gene>
<keyword evidence="2" id="KW-1185">Reference proteome</keyword>
<proteinExistence type="predicted"/>
<reference evidence="1 2" key="1">
    <citation type="submission" date="2016-06" db="EMBL/GenBank/DDBJ databases">
        <title>Evolution of pathogenesis and genome organization in the Tremellales.</title>
        <authorList>
            <person name="Cuomo C."/>
            <person name="Litvintseva A."/>
            <person name="Heitman J."/>
            <person name="Chen Y."/>
            <person name="Sun S."/>
            <person name="Springer D."/>
            <person name="Dromer F."/>
            <person name="Young S."/>
            <person name="Zeng Q."/>
            <person name="Chapman S."/>
            <person name="Gujja S."/>
            <person name="Saif S."/>
            <person name="Birren B."/>
        </authorList>
    </citation>
    <scope>NUCLEOTIDE SEQUENCE [LARGE SCALE GENOMIC DNA]</scope>
    <source>
        <strain evidence="1 2">ATCC 28783</strain>
    </source>
</reference>